<dbReference type="Pfam" id="PF08719">
    <property type="entry name" value="NADAR"/>
    <property type="match status" value="1"/>
</dbReference>
<dbReference type="RefSeq" id="XP_021872399.1">
    <property type="nucleotide sequence ID" value="XM_022019070.1"/>
</dbReference>
<dbReference type="Gene3D" id="1.10.357.40">
    <property type="entry name" value="YbiA-like"/>
    <property type="match status" value="1"/>
</dbReference>
<dbReference type="Proteomes" id="UP000193218">
    <property type="component" value="Unassembled WGS sequence"/>
</dbReference>
<name>A0A1Y1ULQ7_9TREE</name>
<dbReference type="InterPro" id="IPR012816">
    <property type="entry name" value="NADAR"/>
</dbReference>
<dbReference type="STRING" id="4999.A0A1Y1ULQ7"/>
<dbReference type="SUPFAM" id="SSF143990">
    <property type="entry name" value="YbiA-like"/>
    <property type="match status" value="1"/>
</dbReference>
<proteinExistence type="predicted"/>
<gene>
    <name evidence="2" type="ORF">BD324DRAFT_680209</name>
</gene>
<feature type="non-terminal residue" evidence="2">
    <location>
        <position position="180"/>
    </location>
</feature>
<dbReference type="AlphaFoldDB" id="A0A1Y1ULQ7"/>
<accession>A0A1Y1ULQ7</accession>
<dbReference type="CDD" id="cd15457">
    <property type="entry name" value="NADAR"/>
    <property type="match status" value="1"/>
</dbReference>
<dbReference type="NCBIfam" id="TIGR02464">
    <property type="entry name" value="ribofla_fusion"/>
    <property type="match status" value="1"/>
</dbReference>
<protein>
    <recommendedName>
        <fullName evidence="1">NADAR domain-containing protein</fullName>
    </recommendedName>
</protein>
<dbReference type="InParanoid" id="A0A1Y1ULQ7"/>
<evidence type="ECO:0000313" key="2">
    <source>
        <dbReference type="EMBL" id="ORX38477.1"/>
    </source>
</evidence>
<evidence type="ECO:0000313" key="3">
    <source>
        <dbReference type="Proteomes" id="UP000193218"/>
    </source>
</evidence>
<organism evidence="2 3">
    <name type="scientific">Kockovaella imperatae</name>
    <dbReference type="NCBI Taxonomy" id="4999"/>
    <lineage>
        <taxon>Eukaryota</taxon>
        <taxon>Fungi</taxon>
        <taxon>Dikarya</taxon>
        <taxon>Basidiomycota</taxon>
        <taxon>Agaricomycotina</taxon>
        <taxon>Tremellomycetes</taxon>
        <taxon>Tremellales</taxon>
        <taxon>Cuniculitremaceae</taxon>
        <taxon>Kockovaella</taxon>
    </lineage>
</organism>
<reference evidence="2 3" key="1">
    <citation type="submission" date="2017-03" db="EMBL/GenBank/DDBJ databases">
        <title>Widespread Adenine N6-methylation of Active Genes in Fungi.</title>
        <authorList>
            <consortium name="DOE Joint Genome Institute"/>
            <person name="Mondo S.J."/>
            <person name="Dannebaum R.O."/>
            <person name="Kuo R.C."/>
            <person name="Louie K.B."/>
            <person name="Bewick A.J."/>
            <person name="Labutti K."/>
            <person name="Haridas S."/>
            <person name="Kuo A."/>
            <person name="Salamov A."/>
            <person name="Ahrendt S.R."/>
            <person name="Lau R."/>
            <person name="Bowen B.P."/>
            <person name="Lipzen A."/>
            <person name="Sullivan W."/>
            <person name="Andreopoulos W.B."/>
            <person name="Clum A."/>
            <person name="Lindquist E."/>
            <person name="Daum C."/>
            <person name="Northen T.R."/>
            <person name="Ramamoorthy G."/>
            <person name="Schmitz R.J."/>
            <person name="Gryganskyi A."/>
            <person name="Culley D."/>
            <person name="Magnuson J."/>
            <person name="James T.Y."/>
            <person name="O'Malley M.A."/>
            <person name="Stajich J.E."/>
            <person name="Spatafora J.W."/>
            <person name="Visel A."/>
            <person name="Grigoriev I.V."/>
        </authorList>
    </citation>
    <scope>NUCLEOTIDE SEQUENCE [LARGE SCALE GENOMIC DNA]</scope>
    <source>
        <strain evidence="2 3">NRRL Y-17943</strain>
    </source>
</reference>
<dbReference type="EMBL" id="NBSH01000004">
    <property type="protein sequence ID" value="ORX38477.1"/>
    <property type="molecule type" value="Genomic_DNA"/>
</dbReference>
<feature type="domain" description="NADAR" evidence="1">
    <location>
        <begin position="37"/>
        <end position="180"/>
    </location>
</feature>
<comment type="caution">
    <text evidence="2">The sequence shown here is derived from an EMBL/GenBank/DDBJ whole genome shotgun (WGS) entry which is preliminary data.</text>
</comment>
<sequence>MQAGISVLFDLLRLERQIMLKYVFFYGWEVTKDCPISRACFSQWYDAAFEDPERPGTVFKTAEHWFMFHKARLFDPDLCDKIIAADTPDEAKKLGRQVKNFDRKEWDKYADQVVQKGNELKFAQHADLRRYLFDTGSRTLVEAAPTDRIWGIGFSEDEAMDHVKEWGTNRMGLALTRARD</sequence>
<keyword evidence="3" id="KW-1185">Reference proteome</keyword>
<dbReference type="OrthoDB" id="206452at2759"/>
<dbReference type="GeneID" id="33560879"/>
<evidence type="ECO:0000259" key="1">
    <source>
        <dbReference type="Pfam" id="PF08719"/>
    </source>
</evidence>
<dbReference type="InterPro" id="IPR037238">
    <property type="entry name" value="YbiA-like_sf"/>
</dbReference>